<dbReference type="OrthoDB" id="9758209at2"/>
<dbReference type="GO" id="GO:0008270">
    <property type="term" value="F:zinc ion binding"/>
    <property type="evidence" value="ECO:0007669"/>
    <property type="project" value="InterPro"/>
</dbReference>
<comment type="caution">
    <text evidence="7">Lacks conserved residue(s) required for the propagation of feature annotation.</text>
</comment>
<reference evidence="9 10" key="1">
    <citation type="submission" date="2019-02" db="EMBL/GenBank/DDBJ databases">
        <title>Deep-cultivation of Planctomycetes and their phenomic and genomic characterization uncovers novel biology.</title>
        <authorList>
            <person name="Wiegand S."/>
            <person name="Jogler M."/>
            <person name="Boedeker C."/>
            <person name="Pinto D."/>
            <person name="Vollmers J."/>
            <person name="Rivas-Marin E."/>
            <person name="Kohn T."/>
            <person name="Peeters S.H."/>
            <person name="Heuer A."/>
            <person name="Rast P."/>
            <person name="Oberbeckmann S."/>
            <person name="Bunk B."/>
            <person name="Jeske O."/>
            <person name="Meyerdierks A."/>
            <person name="Storesund J.E."/>
            <person name="Kallscheuer N."/>
            <person name="Luecker S."/>
            <person name="Lage O.M."/>
            <person name="Pohl T."/>
            <person name="Merkel B.J."/>
            <person name="Hornburger P."/>
            <person name="Mueller R.-W."/>
            <person name="Bruemmer F."/>
            <person name="Labrenz M."/>
            <person name="Spormann A.M."/>
            <person name="Op Den Camp H."/>
            <person name="Overmann J."/>
            <person name="Amann R."/>
            <person name="Jetten M.S.M."/>
            <person name="Mascher T."/>
            <person name="Medema M.H."/>
            <person name="Devos D.P."/>
            <person name="Kaster A.-K."/>
            <person name="Ovreas L."/>
            <person name="Rohde M."/>
            <person name="Galperin M.Y."/>
            <person name="Jogler C."/>
        </authorList>
    </citation>
    <scope>NUCLEOTIDE SEQUENCE [LARGE SCALE GENOMIC DNA]</scope>
    <source>
        <strain evidence="9 10">KOR34</strain>
    </source>
</reference>
<evidence type="ECO:0000256" key="2">
    <source>
        <dbReference type="ARBA" id="ARBA00005988"/>
    </source>
</evidence>
<dbReference type="SMART" id="SM00631">
    <property type="entry name" value="Zn_pept"/>
    <property type="match status" value="1"/>
</dbReference>
<dbReference type="SUPFAM" id="SSF53187">
    <property type="entry name" value="Zn-dependent exopeptidases"/>
    <property type="match status" value="1"/>
</dbReference>
<dbReference type="RefSeq" id="WP_146564754.1">
    <property type="nucleotide sequence ID" value="NZ_SIHJ01000001.1"/>
</dbReference>
<dbReference type="PROSITE" id="PS52035">
    <property type="entry name" value="PEPTIDASE_M14"/>
    <property type="match status" value="1"/>
</dbReference>
<evidence type="ECO:0000256" key="7">
    <source>
        <dbReference type="PROSITE-ProRule" id="PRU01379"/>
    </source>
</evidence>
<evidence type="ECO:0000256" key="6">
    <source>
        <dbReference type="ARBA" id="ARBA00023049"/>
    </source>
</evidence>
<dbReference type="GO" id="GO:0016810">
    <property type="term" value="F:hydrolase activity, acting on carbon-nitrogen (but not peptide) bonds"/>
    <property type="evidence" value="ECO:0007669"/>
    <property type="project" value="InterPro"/>
</dbReference>
<keyword evidence="4" id="KW-0378">Hydrolase</keyword>
<comment type="cofactor">
    <cofactor evidence="1">
        <name>Zn(2+)</name>
        <dbReference type="ChEBI" id="CHEBI:29105"/>
    </cofactor>
</comment>
<dbReference type="GO" id="GO:0006508">
    <property type="term" value="P:proteolysis"/>
    <property type="evidence" value="ECO:0007669"/>
    <property type="project" value="UniProtKB-KW"/>
</dbReference>
<proteinExistence type="inferred from homology"/>
<dbReference type="AlphaFoldDB" id="A0A5C5VFN8"/>
<sequence>MPNKSPTATCPTDGWTKEAVTDYIDTLLRDHPGAAERSTIGSSYDGRDIELLKIGNGGRRVLAWSQMHGDEQTYTTVVLNTLRMLIEAPESPLATDILAGCTLLLIPLLNPDGAARRTRVTAQGVDMNRDARDPDTPEGRVLRQAVLELRPDFGFNLHNQDHRRWLRSGEGPVSISLLVPPPDRDNSQTPSVVAARRVAASITRRVRPLCEGRVTRYGADYMPRAFGEWVQSQGVATVLLEAGGWPGGDIPALEELNYQAFVEGLRAIATDDYQASPPDDYDQLARAGGGGSFDLLIQRARVIQHEGGAGSTLDLGINKPSNSAMPDRGGDGRIVDVGDLYVHRRDAWIDAEGLICLPGRVAQAAAAFDADGGLDPRLCEQAAQAGVSTLLLTVDEGSEDVERLRSITDRPRPLVNVGFLLRTGQSGLGCLPDDLPPALIGVVGEGAAPTPAPTTIADWRQGFELLGRYTPTDKHEIDRGSIADLVLAQPPADGQPVDQIERVLLGGTTIVRDSAVVRPHAGAWLRRGHAIIRG</sequence>
<dbReference type="Gene3D" id="3.40.630.10">
    <property type="entry name" value="Zn peptidases"/>
    <property type="match status" value="1"/>
</dbReference>
<evidence type="ECO:0000256" key="5">
    <source>
        <dbReference type="ARBA" id="ARBA00022833"/>
    </source>
</evidence>
<keyword evidence="9" id="KW-0121">Carboxypeptidase</keyword>
<keyword evidence="10" id="KW-1185">Reference proteome</keyword>
<accession>A0A5C5VFN8</accession>
<dbReference type="Pfam" id="PF00246">
    <property type="entry name" value="Peptidase_M14"/>
    <property type="match status" value="1"/>
</dbReference>
<feature type="domain" description="Peptidase M14" evidence="8">
    <location>
        <begin position="13"/>
        <end position="268"/>
    </location>
</feature>
<evidence type="ECO:0000256" key="3">
    <source>
        <dbReference type="ARBA" id="ARBA00022670"/>
    </source>
</evidence>
<evidence type="ECO:0000313" key="9">
    <source>
        <dbReference type="EMBL" id="TWT37416.1"/>
    </source>
</evidence>
<keyword evidence="6" id="KW-0482">Metalloprotease</keyword>
<keyword evidence="5" id="KW-0862">Zinc</keyword>
<comment type="caution">
    <text evidence="9">The sequence shown here is derived from an EMBL/GenBank/DDBJ whole genome shotgun (WGS) entry which is preliminary data.</text>
</comment>
<evidence type="ECO:0000256" key="4">
    <source>
        <dbReference type="ARBA" id="ARBA00022801"/>
    </source>
</evidence>
<dbReference type="GO" id="GO:0005615">
    <property type="term" value="C:extracellular space"/>
    <property type="evidence" value="ECO:0007669"/>
    <property type="project" value="TreeGrafter"/>
</dbReference>
<keyword evidence="3" id="KW-0645">Protease</keyword>
<comment type="similarity">
    <text evidence="2 7">Belongs to the peptidase M14 family.</text>
</comment>
<dbReference type="PANTHER" id="PTHR11705:SF143">
    <property type="entry name" value="SLL0236 PROTEIN"/>
    <property type="match status" value="1"/>
</dbReference>
<dbReference type="EMBL" id="SIHJ01000001">
    <property type="protein sequence ID" value="TWT37416.1"/>
    <property type="molecule type" value="Genomic_DNA"/>
</dbReference>
<name>A0A5C5VFN8_9BACT</name>
<dbReference type="InterPro" id="IPR011059">
    <property type="entry name" value="Metal-dep_hydrolase_composite"/>
</dbReference>
<evidence type="ECO:0000259" key="8">
    <source>
        <dbReference type="PROSITE" id="PS52035"/>
    </source>
</evidence>
<evidence type="ECO:0000256" key="1">
    <source>
        <dbReference type="ARBA" id="ARBA00001947"/>
    </source>
</evidence>
<organism evidence="9 10">
    <name type="scientific">Posidoniimonas corsicana</name>
    <dbReference type="NCBI Taxonomy" id="1938618"/>
    <lineage>
        <taxon>Bacteria</taxon>
        <taxon>Pseudomonadati</taxon>
        <taxon>Planctomycetota</taxon>
        <taxon>Planctomycetia</taxon>
        <taxon>Pirellulales</taxon>
        <taxon>Lacipirellulaceae</taxon>
        <taxon>Posidoniimonas</taxon>
    </lineage>
</organism>
<dbReference type="InterPro" id="IPR000834">
    <property type="entry name" value="Peptidase_M14"/>
</dbReference>
<dbReference type="GO" id="GO:0004181">
    <property type="term" value="F:metallocarboxypeptidase activity"/>
    <property type="evidence" value="ECO:0007669"/>
    <property type="project" value="InterPro"/>
</dbReference>
<dbReference type="PANTHER" id="PTHR11705">
    <property type="entry name" value="PROTEASE FAMILY M14 CARBOXYPEPTIDASE A,B"/>
    <property type="match status" value="1"/>
</dbReference>
<dbReference type="SUPFAM" id="SSF51338">
    <property type="entry name" value="Composite domain of metallo-dependent hydrolases"/>
    <property type="match status" value="1"/>
</dbReference>
<protein>
    <submittedName>
        <fullName evidence="9">Zinc carboxypeptidase</fullName>
    </submittedName>
</protein>
<gene>
    <name evidence="9" type="ORF">KOR34_23660</name>
</gene>
<dbReference type="Proteomes" id="UP000316714">
    <property type="component" value="Unassembled WGS sequence"/>
</dbReference>
<evidence type="ECO:0000313" key="10">
    <source>
        <dbReference type="Proteomes" id="UP000316714"/>
    </source>
</evidence>